<feature type="region of interest" description="Disordered" evidence="5">
    <location>
        <begin position="1778"/>
        <end position="1879"/>
    </location>
</feature>
<feature type="compositionally biased region" description="Basic and acidic residues" evidence="5">
    <location>
        <begin position="1778"/>
        <end position="1788"/>
    </location>
</feature>
<dbReference type="SMART" id="SM00450">
    <property type="entry name" value="RHOD"/>
    <property type="match status" value="1"/>
</dbReference>
<dbReference type="Gene3D" id="3.30.70.100">
    <property type="match status" value="1"/>
</dbReference>
<feature type="region of interest" description="Disordered" evidence="5">
    <location>
        <begin position="1741"/>
        <end position="1765"/>
    </location>
</feature>
<name>A0A2C6KVR1_9APIC</name>
<dbReference type="EMBL" id="MIGC01002960">
    <property type="protein sequence ID" value="PHJ20204.1"/>
    <property type="molecule type" value="Genomic_DNA"/>
</dbReference>
<feature type="compositionally biased region" description="Basic and acidic residues" evidence="5">
    <location>
        <begin position="1825"/>
        <end position="1842"/>
    </location>
</feature>
<dbReference type="InterPro" id="IPR022111">
    <property type="entry name" value="Rhodanese_C"/>
</dbReference>
<dbReference type="GO" id="GO:0032259">
    <property type="term" value="P:methylation"/>
    <property type="evidence" value="ECO:0007669"/>
    <property type="project" value="UniProtKB-KW"/>
</dbReference>
<feature type="compositionally biased region" description="Acidic residues" evidence="5">
    <location>
        <begin position="1148"/>
        <end position="1157"/>
    </location>
</feature>
<sequence length="2674" mass="298707">MVEPNRKERKAPALSAGVGSSRQEISKTEVFSYFFLLACSLFALYPFSRSSPGRVLLSQLPSRFSSSPLSFSSFAQASDILSLFVGVFIRRRKSSLARPLYLVHIVLSSLIVLQSLLPTVVLSAEPFVSSPATTLSPLFHSSYSPSFRCPSCPCVSFSCFLSSRHSLICPKNLSSLSKSVPFLRDFRRSISRSISFPCRVAFSCYSSVSFLSTSLSRRPSLLHPCFVSSPFLHHKISKFHSSQQGASVRCQRRKGPCRAPSKSSPLASCPSSSCPSSSSFLSSTSPQCPRCSIISQRTPLVIVGCPSVPAHSRERKGTRFLITEGEKQQEGERGVRKRRKVSRKNCEGRRVGEDSILRPDVSGLEESTALNEPDSSGKGNEDKNPEEISLHACSTLQKDTTSVVLPQHGDSEASLVPVIPVRLTVAKQLSSLLHLSATATRRRVFLPLSHLLATFEVERRRRQNERTNKTPSEEEEKKVGGKAEALQESTSDEKPLLPEIHLFPSRGKKCGRSYLGYTLADQEGQDKECQEIEERPISLSGGEEILGHLDDSFHGLEKRRNEIKGDKVKEKQSHFQRDKSETIDAPHQLCDTFFRDRGGRALKLGDFLIAARRVQGWIDHFGVPVRLGYRLHQAKESGSDSRADLEKGDVVTDEKKKSARLQSKQSPHQDGIQTGEDEKEKGEKEEDGNRGQNSDNDNSEEIVGGKGEEDEEENDRAISVLETDEALQRFLSEYYEPLVHQYLQKPLCTHDEHGQGRSCRNSFTDDKDKREITASPSSEKEDFFSAKLNTRNDNGTGRVGEKVLTSPSPCMHRILKLKPCENTASSSFSPSRSRLTLVLLPPPASEWPPDPIAPFILPTSSSNISSSTASAPPLHPEGLQVFRLLSFYKFVPFSSPDEIAQTLRLLWTPLSVLGRVYVAKEGINGQVAIPEDNLSRFYASLQLVPELQGDGLAINLDPWPMPAEEFSQFAVRRETGDFGDRNIDGESPRRRGEEEEETFAPESHDRKDEPSRNHLLFPPPFEGLYIRVRHQVLADGLSGREEEKREKAHGEDDQVGCPSEETLEKPRRRNQGHHPEELSSGKRSREDGTQLGKQAEKEEPMPEPLNVYHQWRTRQSKHCEKNGPLDSEDKIEQIQSEQEQLPSLDWSDCGEELEPSEWEQKLKEMLSLQKGEEDERIKERQNHAGDKKQKATPGVEPGEVYQPDEGMRRTSAAAAVLTERKKEKDKESGDEENDGEKTGEKERGGLSQSVGLSLATCSGRRKKRIVLLDCRNTYETDIGHFKGAVPLGTEVFSESFGPSGAIAKHLKALGVIKSEIRNLRGRRDTEYTEHGGGSTDDSCISGRRKAAGDHHMYSREEQEGGGERMAQQRPSDRSTLSEGRRVNDENMIVPQEDGDSAFEKKDLGEKEDVEVMMYCTGGIRCVKAGAYVKQALGVDKVWRLKGGVLRYVEYLQGLEKKERNARDDVKKKERNTEKESEERVTEKVEEEYTKQEENQDRTEEMTSEVEVGETERQTKEELTEARAREDAKSEESGAVGDAISERKREHGRDRIEEGPTARPVDVAHEQGILSEREWGVKTSSPSPLGSSPSSFLLSSTAPTPYPLPGGNPSSSSISSSLPARTPPLSSSLAPSSSTSLASPPMLSRPSLPAPSTFMDHRSLYIGSLYVFDHRMTRRVTSHRLTSCLNCKRPCDRYINCFNPKCHIRVIQCLPCSKTLLSCCTPQCHQAVLQRGKLPTNENCLNSSRRPGVDQESFSSEEQRCSGMSVSDERNGVYAVARRRQEQARDRLARAQSRTRRATEKAVAVQLRLARLLRGHNGETSGGDTGGREEGNEESKSKNREGQEVEEQEGRDEERKGERGVAREEEHEGRGGEQRKEEIEVATIRQLIQKRPDPPNQKYDVRTSELFFTKEKEEVDAVNVPDIPGESQTHESRFIPSLGLRQIHQSFGGRLELEEKTSSASSSISTIGTVRAEIQATQRGGALDDCGMAGCQHSENACAGEEGALRRRELETDDASKISKRNGKKETSSRVTDESQVYNITEKVKAHSPCLSFEGGGDRRDVLAEMHAEAIRTISDSELQQDLLDSLEKTTEQVYLFQRKARERGDTSLNRTRDEFKAGREDSSLRSSNKEQQMRERHKDDEKGEAKGNGMRDQGTAGCIGKPGGEGGARYNPRRDDMASYELHRGCLLSSPLHTSCSSPSLTRRTRDTIHTSSNQVTSMTTGAWWSDKLQRRVLSMLSRLQKPRSILEIGTFTGLSTLSLAEGLHLPMEPPVSEDGAGSAKRRSLKPDSKCTIVTIERDPGAASIAMQHFARSPYAPYIRLVRGDADKVLLSLQRAMRERRCDEENGTASRSVPTETQVRRGEYVSNLSKEPTEIQERAKCGQGEETQRYLFSVQRLQHRTGETGTNQDKHERSAKKDEELSAKINGIEEDRGVGQSKVTDSCSTTGTEGDDRVSCEDSRRLSLLSEDHHPAFPGLFQLEGQSYLPDQSLCSLALPSKGFDLIFLDADKKSYVQYLRLILHPAKPLLARDGLLIVDNVLFAASRKSGWPACTEGVMDEEEQVHEGPVKSRQGRFDEEEALSAKMTGKQREVQEEKGEETVRTRQSLRSNETDEGTQNRSKRLLRIQEEMKRVRELLSKDERLVHAVLPIRDGISLVTWKRSDRNSRSDENREDE</sequence>
<feature type="compositionally biased region" description="Basic and acidic residues" evidence="5">
    <location>
        <begin position="1002"/>
        <end position="1012"/>
    </location>
</feature>
<feature type="compositionally biased region" description="Basic and acidic residues" evidence="5">
    <location>
        <begin position="1346"/>
        <end position="1362"/>
    </location>
</feature>
<feature type="compositionally biased region" description="Polar residues" evidence="5">
    <location>
        <begin position="660"/>
        <end position="672"/>
    </location>
</feature>
<feature type="compositionally biased region" description="Basic and acidic residues" evidence="5">
    <location>
        <begin position="1458"/>
        <end position="1500"/>
    </location>
</feature>
<dbReference type="GO" id="GO:0008171">
    <property type="term" value="F:O-methyltransferase activity"/>
    <property type="evidence" value="ECO:0007669"/>
    <property type="project" value="InterPro"/>
</dbReference>
<protein>
    <submittedName>
        <fullName evidence="8">Transmembrane protein</fullName>
    </submittedName>
</protein>
<dbReference type="OrthoDB" id="345986at2759"/>
<evidence type="ECO:0000256" key="5">
    <source>
        <dbReference type="SAM" id="MobiDB-lite"/>
    </source>
</evidence>
<feature type="compositionally biased region" description="Low complexity" evidence="5">
    <location>
        <begin position="1578"/>
        <end position="1598"/>
    </location>
</feature>
<feature type="region of interest" description="Disordered" evidence="5">
    <location>
        <begin position="1325"/>
        <end position="1386"/>
    </location>
</feature>
<feature type="compositionally biased region" description="Low complexity" evidence="5">
    <location>
        <begin position="1609"/>
        <end position="1643"/>
    </location>
</feature>
<feature type="compositionally biased region" description="Basic and acidic residues" evidence="5">
    <location>
        <begin position="324"/>
        <end position="334"/>
    </location>
</feature>
<dbReference type="Pfam" id="PF12368">
    <property type="entry name" value="Rhodanese_C"/>
    <property type="match status" value="1"/>
</dbReference>
<dbReference type="VEuPathDB" id="ToxoDB:CSUI_005958"/>
<feature type="compositionally biased region" description="Low complexity" evidence="5">
    <location>
        <begin position="1801"/>
        <end position="1811"/>
    </location>
</feature>
<feature type="compositionally biased region" description="Basic and acidic residues" evidence="5">
    <location>
        <begin position="763"/>
        <end position="781"/>
    </location>
</feature>
<feature type="compositionally biased region" description="Basic and acidic residues" evidence="5">
    <location>
        <begin position="1038"/>
        <end position="1052"/>
    </location>
</feature>
<evidence type="ECO:0000256" key="1">
    <source>
        <dbReference type="ARBA" id="ARBA00022603"/>
    </source>
</evidence>
<reference evidence="8 9" key="1">
    <citation type="journal article" date="2017" name="Int. J. Parasitol.">
        <title>The genome of the protozoan parasite Cystoisospora suis and a reverse vaccinology approach to identify vaccine candidates.</title>
        <authorList>
            <person name="Palmieri N."/>
            <person name="Shrestha A."/>
            <person name="Ruttkowski B."/>
            <person name="Beck T."/>
            <person name="Vogl C."/>
            <person name="Tomley F."/>
            <person name="Blake D.P."/>
            <person name="Joachim A."/>
        </authorList>
    </citation>
    <scope>NUCLEOTIDE SEQUENCE [LARGE SCALE GENOMIC DNA]</scope>
    <source>
        <strain evidence="8 9">Wien I</strain>
    </source>
</reference>
<dbReference type="Gene3D" id="3.40.50.150">
    <property type="entry name" value="Vaccinia Virus protein VP39"/>
    <property type="match status" value="2"/>
</dbReference>
<feature type="transmembrane region" description="Helical" evidence="6">
    <location>
        <begin position="101"/>
        <end position="122"/>
    </location>
</feature>
<feature type="compositionally biased region" description="Basic and acidic residues" evidence="5">
    <location>
        <begin position="344"/>
        <end position="357"/>
    </location>
</feature>
<feature type="region of interest" description="Disordered" evidence="5">
    <location>
        <begin position="461"/>
        <end position="493"/>
    </location>
</feature>
<feature type="region of interest" description="Disordered" evidence="5">
    <location>
        <begin position="316"/>
        <end position="385"/>
    </location>
</feature>
<feature type="compositionally biased region" description="Basic and acidic residues" evidence="5">
    <location>
        <begin position="1509"/>
        <end position="1531"/>
    </location>
</feature>
<feature type="compositionally biased region" description="Basic and acidic residues" evidence="5">
    <location>
        <begin position="1117"/>
        <end position="1132"/>
    </location>
</feature>
<feature type="region of interest" description="Disordered" evidence="5">
    <location>
        <begin position="2558"/>
        <end position="2620"/>
    </location>
</feature>
<keyword evidence="6" id="KW-0472">Membrane</keyword>
<gene>
    <name evidence="8" type="ORF">CSUI_005958</name>
</gene>
<feature type="compositionally biased region" description="Basic and acidic residues" evidence="5">
    <location>
        <begin position="1073"/>
        <end position="1100"/>
    </location>
</feature>
<feature type="compositionally biased region" description="Polar residues" evidence="5">
    <location>
        <begin position="2437"/>
        <end position="2448"/>
    </location>
</feature>
<feature type="region of interest" description="Disordered" evidence="5">
    <location>
        <begin position="1038"/>
        <end position="1247"/>
    </location>
</feature>
<keyword evidence="6 8" id="KW-0812">Transmembrane</keyword>
<evidence type="ECO:0000256" key="3">
    <source>
        <dbReference type="ARBA" id="ARBA00022691"/>
    </source>
</evidence>
<feature type="compositionally biased region" description="Basic and acidic residues" evidence="5">
    <location>
        <begin position="2023"/>
        <end position="2032"/>
    </location>
</feature>
<evidence type="ECO:0000259" key="7">
    <source>
        <dbReference type="PROSITE" id="PS50206"/>
    </source>
</evidence>
<evidence type="ECO:0000256" key="6">
    <source>
        <dbReference type="SAM" id="Phobius"/>
    </source>
</evidence>
<keyword evidence="2" id="KW-0808">Transferase</keyword>
<dbReference type="Pfam" id="PF17773">
    <property type="entry name" value="UPF0176_N"/>
    <property type="match status" value="1"/>
</dbReference>
<keyword evidence="9" id="KW-1185">Reference proteome</keyword>
<dbReference type="PANTHER" id="PTHR43846">
    <property type="entry name" value="UPF0176 PROTEIN YCEA"/>
    <property type="match status" value="1"/>
</dbReference>
<feature type="compositionally biased region" description="Basic and acidic residues" evidence="5">
    <location>
        <begin position="634"/>
        <end position="656"/>
    </location>
</feature>
<dbReference type="InterPro" id="IPR029063">
    <property type="entry name" value="SAM-dependent_MTases_sf"/>
</dbReference>
<organism evidence="8 9">
    <name type="scientific">Cystoisospora suis</name>
    <dbReference type="NCBI Taxonomy" id="483139"/>
    <lineage>
        <taxon>Eukaryota</taxon>
        <taxon>Sar</taxon>
        <taxon>Alveolata</taxon>
        <taxon>Apicomplexa</taxon>
        <taxon>Conoidasida</taxon>
        <taxon>Coccidia</taxon>
        <taxon>Eucoccidiorida</taxon>
        <taxon>Eimeriorina</taxon>
        <taxon>Sarcocystidae</taxon>
        <taxon>Cystoisospora</taxon>
    </lineage>
</organism>
<keyword evidence="3" id="KW-0949">S-adenosyl-L-methionine</keyword>
<dbReference type="RefSeq" id="XP_067921895.1">
    <property type="nucleotide sequence ID" value="XM_068066123.1"/>
</dbReference>
<feature type="compositionally biased region" description="Basic and acidic residues" evidence="5">
    <location>
        <begin position="977"/>
        <end position="993"/>
    </location>
</feature>
<feature type="region of interest" description="Disordered" evidence="5">
    <location>
        <begin position="2008"/>
        <end position="2033"/>
    </location>
</feature>
<accession>A0A2C6KVR1</accession>
<keyword evidence="6" id="KW-1133">Transmembrane helix</keyword>
<feature type="compositionally biased region" description="Basic and acidic residues" evidence="5">
    <location>
        <begin position="2587"/>
        <end position="2601"/>
    </location>
</feature>
<dbReference type="InterPro" id="IPR040503">
    <property type="entry name" value="TRHO_N"/>
</dbReference>
<feature type="region of interest" description="Disordered" evidence="5">
    <location>
        <begin position="2433"/>
        <end position="2454"/>
    </location>
</feature>
<feature type="region of interest" description="Disordered" evidence="5">
    <location>
        <begin position="2399"/>
        <end position="2419"/>
    </location>
</feature>
<dbReference type="Pfam" id="PF01596">
    <property type="entry name" value="Methyltransf_3"/>
    <property type="match status" value="1"/>
</dbReference>
<feature type="transmembrane region" description="Helical" evidence="6">
    <location>
        <begin position="68"/>
        <end position="89"/>
    </location>
</feature>
<proteinExistence type="inferred from homology"/>
<evidence type="ECO:0000313" key="9">
    <source>
        <dbReference type="Proteomes" id="UP000221165"/>
    </source>
</evidence>
<feature type="compositionally biased region" description="Basic and acidic residues" evidence="5">
    <location>
        <begin position="676"/>
        <end position="689"/>
    </location>
</feature>
<feature type="compositionally biased region" description="Basic and acidic residues" evidence="5">
    <location>
        <begin position="1539"/>
        <end position="1555"/>
    </location>
</feature>
<feature type="compositionally biased region" description="Basic and acidic residues" evidence="5">
    <location>
        <begin position="1218"/>
        <end position="1227"/>
    </location>
</feature>
<feature type="compositionally biased region" description="Basic and acidic residues" evidence="5">
    <location>
        <begin position="1158"/>
        <end position="1189"/>
    </location>
</feature>
<dbReference type="SUPFAM" id="SSF52821">
    <property type="entry name" value="Rhodanese/Cell cycle control phosphatase"/>
    <property type="match status" value="1"/>
</dbReference>
<dbReference type="SUPFAM" id="SSF53335">
    <property type="entry name" value="S-adenosyl-L-methionine-dependent methyltransferases"/>
    <property type="match status" value="1"/>
</dbReference>
<feature type="compositionally biased region" description="Polar residues" evidence="5">
    <location>
        <begin position="368"/>
        <end position="378"/>
    </location>
</feature>
<feature type="region of interest" description="Disordered" evidence="5">
    <location>
        <begin position="1458"/>
        <end position="1644"/>
    </location>
</feature>
<dbReference type="GeneID" id="94429334"/>
<dbReference type="Gene3D" id="3.40.250.10">
    <property type="entry name" value="Rhodanese-like domain"/>
    <property type="match status" value="1"/>
</dbReference>
<feature type="compositionally biased region" description="Basic and acidic residues" evidence="5">
    <location>
        <begin position="1851"/>
        <end position="1878"/>
    </location>
</feature>
<dbReference type="PANTHER" id="PTHR43846:SF1">
    <property type="entry name" value="TRNA URIDINE(34) HYDROXYLASE"/>
    <property type="match status" value="1"/>
</dbReference>
<dbReference type="Proteomes" id="UP000221165">
    <property type="component" value="Unassembled WGS sequence"/>
</dbReference>
<feature type="compositionally biased region" description="Basic and acidic residues" evidence="5">
    <location>
        <begin position="2105"/>
        <end position="2145"/>
    </location>
</feature>
<evidence type="ECO:0000256" key="2">
    <source>
        <dbReference type="ARBA" id="ARBA00022679"/>
    </source>
</evidence>
<feature type="region of interest" description="Disordered" evidence="5">
    <location>
        <begin position="749"/>
        <end position="781"/>
    </location>
</feature>
<comment type="caution">
    <text evidence="8">The sequence shown here is derived from an EMBL/GenBank/DDBJ whole genome shotgun (WGS) entry which is preliminary data.</text>
</comment>
<dbReference type="InterPro" id="IPR036873">
    <property type="entry name" value="Rhodanese-like_dom_sf"/>
</dbReference>
<evidence type="ECO:0000313" key="8">
    <source>
        <dbReference type="EMBL" id="PHJ20204.1"/>
    </source>
</evidence>
<dbReference type="InterPro" id="IPR002935">
    <property type="entry name" value="SAM_O-MeTrfase"/>
</dbReference>
<dbReference type="PROSITE" id="PS50206">
    <property type="entry name" value="RHODANESE_3"/>
    <property type="match status" value="1"/>
</dbReference>
<comment type="similarity">
    <text evidence="4">Belongs to the class I-like SAM-binding methyltransferase superfamily. Cation-dependent O-methyltransferase family.</text>
</comment>
<evidence type="ECO:0000256" key="4">
    <source>
        <dbReference type="ARBA" id="ARBA00023453"/>
    </source>
</evidence>
<feature type="compositionally biased region" description="Basic and acidic residues" evidence="5">
    <location>
        <begin position="2408"/>
        <end position="2419"/>
    </location>
</feature>
<feature type="transmembrane region" description="Helical" evidence="6">
    <location>
        <begin position="30"/>
        <end position="48"/>
    </location>
</feature>
<keyword evidence="1" id="KW-0489">Methyltransferase</keyword>
<feature type="compositionally biased region" description="Basic and acidic residues" evidence="5">
    <location>
        <begin position="461"/>
        <end position="481"/>
    </location>
</feature>
<feature type="region of interest" description="Disordered" evidence="5">
    <location>
        <begin position="634"/>
        <end position="716"/>
    </location>
</feature>
<feature type="region of interest" description="Disordered" evidence="5">
    <location>
        <begin position="977"/>
        <end position="1019"/>
    </location>
</feature>
<dbReference type="InterPro" id="IPR001763">
    <property type="entry name" value="Rhodanese-like_dom"/>
</dbReference>
<feature type="domain" description="Rhodanese" evidence="7">
    <location>
        <begin position="1261"/>
        <end position="1456"/>
    </location>
</feature>
<feature type="region of interest" description="Disordered" evidence="5">
    <location>
        <begin position="2105"/>
        <end position="2173"/>
    </location>
</feature>
<feature type="compositionally biased region" description="Basic and acidic residues" evidence="5">
    <location>
        <begin position="1235"/>
        <end position="1244"/>
    </location>
</feature>